<dbReference type="Proteomes" id="UP000248291">
    <property type="component" value="Unassembled WGS sequence"/>
</dbReference>
<proteinExistence type="predicted"/>
<accession>A0AAN4QCF7</accession>
<dbReference type="AlphaFoldDB" id="A0AAN4QCF7"/>
<evidence type="ECO:0000313" key="1">
    <source>
        <dbReference type="EMBL" id="GBH21447.1"/>
    </source>
</evidence>
<gene>
    <name evidence="1" type="ORF">KPSA3_07494</name>
</gene>
<reference evidence="1 2" key="1">
    <citation type="submission" date="2018-04" db="EMBL/GenBank/DDBJ databases">
        <title>Draft genome sequence of Pseudomonas syringae pv. actinidiae biovar 3 strains isolated from kiwifruit in Kagawa prefecture.</title>
        <authorList>
            <person name="Tabuchi M."/>
            <person name="Saito M."/>
            <person name="Fujiwara S."/>
            <person name="Sasa N."/>
            <person name="Akimitsu K."/>
            <person name="Gomi K."/>
            <person name="Konishi-Sugita S."/>
            <person name="Hamano K."/>
            <person name="Kataoka I."/>
        </authorList>
    </citation>
    <scope>NUCLEOTIDE SEQUENCE [LARGE SCALE GENOMIC DNA]</scope>
    <source>
        <strain evidence="1 2">MAFF212211</strain>
    </source>
</reference>
<protein>
    <submittedName>
        <fullName evidence="1">Uncharacterized protein</fullName>
    </submittedName>
</protein>
<name>A0AAN4QCF7_PSESF</name>
<organism evidence="1 2">
    <name type="scientific">Pseudomonas syringae pv. actinidiae</name>
    <dbReference type="NCBI Taxonomy" id="103796"/>
    <lineage>
        <taxon>Bacteria</taxon>
        <taxon>Pseudomonadati</taxon>
        <taxon>Pseudomonadota</taxon>
        <taxon>Gammaproteobacteria</taxon>
        <taxon>Pseudomonadales</taxon>
        <taxon>Pseudomonadaceae</taxon>
        <taxon>Pseudomonas</taxon>
        <taxon>Pseudomonas syringae</taxon>
    </lineage>
</organism>
<comment type="caution">
    <text evidence="1">The sequence shown here is derived from an EMBL/GenBank/DDBJ whole genome shotgun (WGS) entry which is preliminary data.</text>
</comment>
<sequence length="57" mass="6102">MEELPPKKLGLHDNGAIGADLGDLQLEFVGQPLCKRPQALLDVLEVTCVGADARDCQ</sequence>
<dbReference type="EMBL" id="BGKA01000293">
    <property type="protein sequence ID" value="GBH21447.1"/>
    <property type="molecule type" value="Genomic_DNA"/>
</dbReference>
<evidence type="ECO:0000313" key="2">
    <source>
        <dbReference type="Proteomes" id="UP000248291"/>
    </source>
</evidence>